<protein>
    <submittedName>
        <fullName evidence="2">Uncharacterized protein</fullName>
    </submittedName>
</protein>
<evidence type="ECO:0000313" key="3">
    <source>
        <dbReference type="Proteomes" id="UP001283361"/>
    </source>
</evidence>
<name>A0AAE0ZN47_9GAST</name>
<proteinExistence type="predicted"/>
<dbReference type="AlphaFoldDB" id="A0AAE0ZN47"/>
<keyword evidence="3" id="KW-1185">Reference proteome</keyword>
<evidence type="ECO:0000313" key="2">
    <source>
        <dbReference type="EMBL" id="KAK3772222.1"/>
    </source>
</evidence>
<organism evidence="2 3">
    <name type="scientific">Elysia crispata</name>
    <name type="common">lettuce slug</name>
    <dbReference type="NCBI Taxonomy" id="231223"/>
    <lineage>
        <taxon>Eukaryota</taxon>
        <taxon>Metazoa</taxon>
        <taxon>Spiralia</taxon>
        <taxon>Lophotrochozoa</taxon>
        <taxon>Mollusca</taxon>
        <taxon>Gastropoda</taxon>
        <taxon>Heterobranchia</taxon>
        <taxon>Euthyneura</taxon>
        <taxon>Panpulmonata</taxon>
        <taxon>Sacoglossa</taxon>
        <taxon>Placobranchoidea</taxon>
        <taxon>Plakobranchidae</taxon>
        <taxon>Elysia</taxon>
    </lineage>
</organism>
<reference evidence="2" key="1">
    <citation type="journal article" date="2023" name="G3 (Bethesda)">
        <title>A reference genome for the long-term kleptoplast-retaining sea slug Elysia crispata morphotype clarki.</title>
        <authorList>
            <person name="Eastman K.E."/>
            <person name="Pendleton A.L."/>
            <person name="Shaikh M.A."/>
            <person name="Suttiyut T."/>
            <person name="Ogas R."/>
            <person name="Tomko P."/>
            <person name="Gavelis G."/>
            <person name="Widhalm J.R."/>
            <person name="Wisecaver J.H."/>
        </authorList>
    </citation>
    <scope>NUCLEOTIDE SEQUENCE</scope>
    <source>
        <strain evidence="2">ECLA1</strain>
    </source>
</reference>
<comment type="caution">
    <text evidence="2">The sequence shown here is derived from an EMBL/GenBank/DDBJ whole genome shotgun (WGS) entry which is preliminary data.</text>
</comment>
<gene>
    <name evidence="2" type="ORF">RRG08_046808</name>
</gene>
<dbReference type="Proteomes" id="UP001283361">
    <property type="component" value="Unassembled WGS sequence"/>
</dbReference>
<dbReference type="EMBL" id="JAWDGP010003645">
    <property type="protein sequence ID" value="KAK3772222.1"/>
    <property type="molecule type" value="Genomic_DNA"/>
</dbReference>
<accession>A0AAE0ZN47</accession>
<feature type="region of interest" description="Disordered" evidence="1">
    <location>
        <begin position="1"/>
        <end position="42"/>
    </location>
</feature>
<evidence type="ECO:0000256" key="1">
    <source>
        <dbReference type="SAM" id="MobiDB-lite"/>
    </source>
</evidence>
<sequence>MASPMPIRELETGKMLRGLKHTKGGGIRKNGPDGQPIYANHDPSVASPDGLFPCPLSRISHLFRGICSPTPRDGQEQLGDSSVVWVCVHHAFKSSGQVSHVIAIPKKT</sequence>